<protein>
    <submittedName>
        <fullName evidence="1">Uncharacterized protein</fullName>
    </submittedName>
</protein>
<dbReference type="EMBL" id="CP016359">
    <property type="protein sequence ID" value="APU69874.1"/>
    <property type="molecule type" value="Genomic_DNA"/>
</dbReference>
<reference evidence="1 2" key="1">
    <citation type="submission" date="2016-07" db="EMBL/GenBank/DDBJ databases">
        <title>Multi-omics approach to identify versatile polysaccharide utilization systems of a marine flavobacterium Gramella flava.</title>
        <authorList>
            <person name="Tang K."/>
        </authorList>
    </citation>
    <scope>NUCLEOTIDE SEQUENCE [LARGE SCALE GENOMIC DNA]</scope>
    <source>
        <strain evidence="1 2">JLT2011</strain>
    </source>
</reference>
<sequence>MKQLKHLFLIFGAFLVLMPGLVSFSHIFSGHEHHLCHHYAKKHFHAKDLDCDLYKYHSNPALEISFLEFPVFIPKITREITVTPYEFLEDHEPLCYDLRGPPARFT</sequence>
<dbReference type="OrthoDB" id="1449138at2"/>
<proteinExistence type="predicted"/>
<organism evidence="1 2">
    <name type="scientific">Christiangramia flava JLT2011</name>
    <dbReference type="NCBI Taxonomy" id="1229726"/>
    <lineage>
        <taxon>Bacteria</taxon>
        <taxon>Pseudomonadati</taxon>
        <taxon>Bacteroidota</taxon>
        <taxon>Flavobacteriia</taxon>
        <taxon>Flavobacteriales</taxon>
        <taxon>Flavobacteriaceae</taxon>
        <taxon>Christiangramia</taxon>
    </lineage>
</organism>
<name>A0A1L7I9H2_9FLAO</name>
<dbReference type="Proteomes" id="UP000186230">
    <property type="component" value="Chromosome"/>
</dbReference>
<evidence type="ECO:0000313" key="1">
    <source>
        <dbReference type="EMBL" id="APU69874.1"/>
    </source>
</evidence>
<dbReference type="AlphaFoldDB" id="A0A1L7I9H2"/>
<gene>
    <name evidence="1" type="ORF">GRFL_3150</name>
</gene>
<accession>A0A1L7I9H2</accession>
<dbReference type="STRING" id="1229726.GRFL_3150"/>
<keyword evidence="2" id="KW-1185">Reference proteome</keyword>
<evidence type="ECO:0000313" key="2">
    <source>
        <dbReference type="Proteomes" id="UP000186230"/>
    </source>
</evidence>
<dbReference type="KEGG" id="gfl:GRFL_3150"/>
<dbReference type="RefSeq" id="WP_083645465.1">
    <property type="nucleotide sequence ID" value="NZ_AMRU01000016.1"/>
</dbReference>